<name>A0A4Y2I2P8_ARAVE</name>
<accession>A0A4Y2I2P8</accession>
<proteinExistence type="predicted"/>
<sequence>MIANLFEDLETSTDHIIVFLDNLISRNNFCEIRLSDFSFQNKSHPGFMIKELFEETLYKEFQDYHIIATNASKSQSFTSNEGISSLHSFIYRIHSINYTATAEGLAIRQTLVELSVTE</sequence>
<organism evidence="1 2">
    <name type="scientific">Araneus ventricosus</name>
    <name type="common">Orbweaver spider</name>
    <name type="synonym">Epeira ventricosa</name>
    <dbReference type="NCBI Taxonomy" id="182803"/>
    <lineage>
        <taxon>Eukaryota</taxon>
        <taxon>Metazoa</taxon>
        <taxon>Ecdysozoa</taxon>
        <taxon>Arthropoda</taxon>
        <taxon>Chelicerata</taxon>
        <taxon>Arachnida</taxon>
        <taxon>Araneae</taxon>
        <taxon>Araneomorphae</taxon>
        <taxon>Entelegynae</taxon>
        <taxon>Araneoidea</taxon>
        <taxon>Araneidae</taxon>
        <taxon>Araneus</taxon>
    </lineage>
</organism>
<keyword evidence="2" id="KW-1185">Reference proteome</keyword>
<comment type="caution">
    <text evidence="1">The sequence shown here is derived from an EMBL/GenBank/DDBJ whole genome shotgun (WGS) entry which is preliminary data.</text>
</comment>
<dbReference type="AlphaFoldDB" id="A0A4Y2I2P8"/>
<evidence type="ECO:0000313" key="1">
    <source>
        <dbReference type="EMBL" id="GBM71835.1"/>
    </source>
</evidence>
<protein>
    <submittedName>
        <fullName evidence="1">Uncharacterized protein</fullName>
    </submittedName>
</protein>
<evidence type="ECO:0000313" key="2">
    <source>
        <dbReference type="Proteomes" id="UP000499080"/>
    </source>
</evidence>
<gene>
    <name evidence="1" type="ORF">AVEN_159955_1</name>
</gene>
<dbReference type="EMBL" id="BGPR01002338">
    <property type="protein sequence ID" value="GBM71835.1"/>
    <property type="molecule type" value="Genomic_DNA"/>
</dbReference>
<reference evidence="1 2" key="1">
    <citation type="journal article" date="2019" name="Sci. Rep.">
        <title>Orb-weaving spider Araneus ventricosus genome elucidates the spidroin gene catalogue.</title>
        <authorList>
            <person name="Kono N."/>
            <person name="Nakamura H."/>
            <person name="Ohtoshi R."/>
            <person name="Moran D.A.P."/>
            <person name="Shinohara A."/>
            <person name="Yoshida Y."/>
            <person name="Fujiwara M."/>
            <person name="Mori M."/>
            <person name="Tomita M."/>
            <person name="Arakawa K."/>
        </authorList>
    </citation>
    <scope>NUCLEOTIDE SEQUENCE [LARGE SCALE GENOMIC DNA]</scope>
</reference>
<dbReference type="Proteomes" id="UP000499080">
    <property type="component" value="Unassembled WGS sequence"/>
</dbReference>